<evidence type="ECO:0000313" key="3">
    <source>
        <dbReference type="EMBL" id="KAE8375359.1"/>
    </source>
</evidence>
<feature type="transmembrane region" description="Helical" evidence="2">
    <location>
        <begin position="26"/>
        <end position="50"/>
    </location>
</feature>
<reference evidence="3 4" key="1">
    <citation type="submission" date="2019-04" db="EMBL/GenBank/DDBJ databases">
        <title>Friends and foes A comparative genomics studyof 23 Aspergillus species from section Flavi.</title>
        <authorList>
            <consortium name="DOE Joint Genome Institute"/>
            <person name="Kjaerbolling I."/>
            <person name="Vesth T."/>
            <person name="Frisvad J.C."/>
            <person name="Nybo J.L."/>
            <person name="Theobald S."/>
            <person name="Kildgaard S."/>
            <person name="Isbrandt T."/>
            <person name="Kuo A."/>
            <person name="Sato A."/>
            <person name="Lyhne E.K."/>
            <person name="Kogle M.E."/>
            <person name="Wiebenga A."/>
            <person name="Kun R.S."/>
            <person name="Lubbers R.J."/>
            <person name="Makela M.R."/>
            <person name="Barry K."/>
            <person name="Chovatia M."/>
            <person name="Clum A."/>
            <person name="Daum C."/>
            <person name="Haridas S."/>
            <person name="He G."/>
            <person name="LaButti K."/>
            <person name="Lipzen A."/>
            <person name="Mondo S."/>
            <person name="Riley R."/>
            <person name="Salamov A."/>
            <person name="Simmons B.A."/>
            <person name="Magnuson J.K."/>
            <person name="Henrissat B."/>
            <person name="Mortensen U.H."/>
            <person name="Larsen T.O."/>
            <person name="Devries R.P."/>
            <person name="Grigoriev I.V."/>
            <person name="Machida M."/>
            <person name="Baker S.E."/>
            <person name="Andersen M.R."/>
        </authorList>
    </citation>
    <scope>NUCLEOTIDE SEQUENCE [LARGE SCALE GENOMIC DNA]</scope>
    <source>
        <strain evidence="3 4">IBT 29228</strain>
    </source>
</reference>
<feature type="transmembrane region" description="Helical" evidence="2">
    <location>
        <begin position="70"/>
        <end position="91"/>
    </location>
</feature>
<proteinExistence type="predicted"/>
<accession>A0A5N7B201</accession>
<keyword evidence="2" id="KW-0812">Transmembrane</keyword>
<sequence>MAPTTHQEARIHRFCLGNVTLSGPRLALFVLVVALCVTVEMILPDGGGFLSIPNTNGWDSTEPAVTRRTAVSQSCSGVVFIFFICLFFFPCTECGERRQKSAQRGTKPLTGTKQCSADAFRAKTTPDPNTSSSAFREDTKPSHLAWPPPGLNLTICMSLVTASTGC</sequence>
<evidence type="ECO:0000256" key="2">
    <source>
        <dbReference type="SAM" id="Phobius"/>
    </source>
</evidence>
<dbReference type="Proteomes" id="UP000326198">
    <property type="component" value="Unassembled WGS sequence"/>
</dbReference>
<keyword evidence="2" id="KW-0472">Membrane</keyword>
<feature type="region of interest" description="Disordered" evidence="1">
    <location>
        <begin position="120"/>
        <end position="143"/>
    </location>
</feature>
<evidence type="ECO:0000256" key="1">
    <source>
        <dbReference type="SAM" id="MobiDB-lite"/>
    </source>
</evidence>
<dbReference type="EMBL" id="ML736262">
    <property type="protein sequence ID" value="KAE8375359.1"/>
    <property type="molecule type" value="Genomic_DNA"/>
</dbReference>
<dbReference type="AlphaFoldDB" id="A0A5N7B201"/>
<keyword evidence="4" id="KW-1185">Reference proteome</keyword>
<name>A0A5N7B201_9EURO</name>
<evidence type="ECO:0000313" key="4">
    <source>
        <dbReference type="Proteomes" id="UP000326198"/>
    </source>
</evidence>
<dbReference type="OrthoDB" id="10610569at2759"/>
<keyword evidence="2" id="KW-1133">Transmembrane helix</keyword>
<protein>
    <submittedName>
        <fullName evidence="3">Uncharacterized protein</fullName>
    </submittedName>
</protein>
<gene>
    <name evidence="3" type="ORF">BDV26DRAFT_17705</name>
</gene>
<organism evidence="3 4">
    <name type="scientific">Aspergillus bertholletiae</name>
    <dbReference type="NCBI Taxonomy" id="1226010"/>
    <lineage>
        <taxon>Eukaryota</taxon>
        <taxon>Fungi</taxon>
        <taxon>Dikarya</taxon>
        <taxon>Ascomycota</taxon>
        <taxon>Pezizomycotina</taxon>
        <taxon>Eurotiomycetes</taxon>
        <taxon>Eurotiomycetidae</taxon>
        <taxon>Eurotiales</taxon>
        <taxon>Aspergillaceae</taxon>
        <taxon>Aspergillus</taxon>
        <taxon>Aspergillus subgen. Circumdati</taxon>
    </lineage>
</organism>